<dbReference type="AlphaFoldDB" id="A0A8T0TSL4"/>
<evidence type="ECO:0000256" key="1">
    <source>
        <dbReference type="SAM" id="MobiDB-lite"/>
    </source>
</evidence>
<gene>
    <name evidence="2" type="ORF">PVAP13_4KG244230</name>
</gene>
<dbReference type="Proteomes" id="UP000823388">
    <property type="component" value="Chromosome 4K"/>
</dbReference>
<comment type="caution">
    <text evidence="2">The sequence shown here is derived from an EMBL/GenBank/DDBJ whole genome shotgun (WGS) entry which is preliminary data.</text>
</comment>
<name>A0A8T0TSL4_PANVG</name>
<reference evidence="2" key="1">
    <citation type="submission" date="2020-05" db="EMBL/GenBank/DDBJ databases">
        <title>WGS assembly of Panicum virgatum.</title>
        <authorList>
            <person name="Lovell J.T."/>
            <person name="Jenkins J."/>
            <person name="Shu S."/>
            <person name="Juenger T.E."/>
            <person name="Schmutz J."/>
        </authorList>
    </citation>
    <scope>NUCLEOTIDE SEQUENCE</scope>
    <source>
        <strain evidence="2">AP13</strain>
    </source>
</reference>
<dbReference type="EMBL" id="CM029043">
    <property type="protein sequence ID" value="KAG2612085.1"/>
    <property type="molecule type" value="Genomic_DNA"/>
</dbReference>
<protein>
    <submittedName>
        <fullName evidence="2">Uncharacterized protein</fullName>
    </submittedName>
</protein>
<organism evidence="2 3">
    <name type="scientific">Panicum virgatum</name>
    <name type="common">Blackwell switchgrass</name>
    <dbReference type="NCBI Taxonomy" id="38727"/>
    <lineage>
        <taxon>Eukaryota</taxon>
        <taxon>Viridiplantae</taxon>
        <taxon>Streptophyta</taxon>
        <taxon>Embryophyta</taxon>
        <taxon>Tracheophyta</taxon>
        <taxon>Spermatophyta</taxon>
        <taxon>Magnoliopsida</taxon>
        <taxon>Liliopsida</taxon>
        <taxon>Poales</taxon>
        <taxon>Poaceae</taxon>
        <taxon>PACMAD clade</taxon>
        <taxon>Panicoideae</taxon>
        <taxon>Panicodae</taxon>
        <taxon>Paniceae</taxon>
        <taxon>Panicinae</taxon>
        <taxon>Panicum</taxon>
        <taxon>Panicum sect. Hiantes</taxon>
    </lineage>
</organism>
<sequence length="150" mass="16997">MSTQGSGDGSRLLALTRNFARRELDWGRLRGAAANVAMLMRTLLGLALVEMELRDQERLTLRAQGQEFTEERWMMEEELASVRRALEDERKVRMAEHNATRQTLDDVHAQSVVVAAELKQLRKERGELHSGLQTVTQERDAALQERGAAV</sequence>
<evidence type="ECO:0000313" key="2">
    <source>
        <dbReference type="EMBL" id="KAG2612085.1"/>
    </source>
</evidence>
<feature type="region of interest" description="Disordered" evidence="1">
    <location>
        <begin position="129"/>
        <end position="150"/>
    </location>
</feature>
<accession>A0A8T0TSL4</accession>
<proteinExistence type="predicted"/>
<evidence type="ECO:0000313" key="3">
    <source>
        <dbReference type="Proteomes" id="UP000823388"/>
    </source>
</evidence>
<keyword evidence="3" id="KW-1185">Reference proteome</keyword>